<accession>A0ABV1VMD0</accession>
<gene>
    <name evidence="2" type="ORF">ABT322_28795</name>
</gene>
<organism evidence="2 3">
    <name type="scientific">Streptomyces flaveolus</name>
    <dbReference type="NCBI Taxonomy" id="67297"/>
    <lineage>
        <taxon>Bacteria</taxon>
        <taxon>Bacillati</taxon>
        <taxon>Actinomycetota</taxon>
        <taxon>Actinomycetes</taxon>
        <taxon>Kitasatosporales</taxon>
        <taxon>Streptomycetaceae</taxon>
        <taxon>Streptomyces</taxon>
    </lineage>
</organism>
<evidence type="ECO:0000313" key="2">
    <source>
        <dbReference type="EMBL" id="MER6907652.1"/>
    </source>
</evidence>
<comment type="caution">
    <text evidence="2">The sequence shown here is derived from an EMBL/GenBank/DDBJ whole genome shotgun (WGS) entry which is preliminary data.</text>
</comment>
<feature type="region of interest" description="Disordered" evidence="1">
    <location>
        <begin position="216"/>
        <end position="268"/>
    </location>
</feature>
<protein>
    <submittedName>
        <fullName evidence="2">Uncharacterized protein</fullName>
    </submittedName>
</protein>
<name>A0ABV1VMD0_9ACTN</name>
<dbReference type="Proteomes" id="UP001490330">
    <property type="component" value="Unassembled WGS sequence"/>
</dbReference>
<evidence type="ECO:0000313" key="3">
    <source>
        <dbReference type="Proteomes" id="UP001490330"/>
    </source>
</evidence>
<keyword evidence="3" id="KW-1185">Reference proteome</keyword>
<sequence length="411" mass="43853">MNEPLRETVVLLATAPAHKSRAVDMSCVQSAFSTLFSAHWAKGTSCAVLEWTEPSDPGILARKMRSVAAAPGHLTLYLVGQLMLHRDRNTLYLALARARPSTLQSTGFPLHALTSRLRRRPAGSTTVFVDLVTDTEGWRRVRYRGFTLGPGIRLYGVLSPPPSRKDTAAGPYLTAVAEALAGEPSMSASEAHSRALTAASLDGRVLIAKEPLLRPGFVPLDAPEPEAAASVGQRRPVPPEEPPGEGPPLADGPILRLAPGEGDDPDPHTAIVAAAQDGRRAEATAAAAVWEEAALRSHGPGSTPAIHWLEVRAEVAHLSEEPALSCQLWQAAARVRLDVGHGAAHPDVVAAVDRAQHQFHRIGTAHEAWHVAPEMLSLRRQVPGVQKGALESLDARVEHLEKAVRAATRPG</sequence>
<evidence type="ECO:0000256" key="1">
    <source>
        <dbReference type="SAM" id="MobiDB-lite"/>
    </source>
</evidence>
<dbReference type="RefSeq" id="WP_350724884.1">
    <property type="nucleotide sequence ID" value="NZ_JBEPCO010000061.1"/>
</dbReference>
<proteinExistence type="predicted"/>
<reference evidence="2 3" key="1">
    <citation type="submission" date="2024-06" db="EMBL/GenBank/DDBJ databases">
        <title>The Natural Products Discovery Center: Release of the First 8490 Sequenced Strains for Exploring Actinobacteria Biosynthetic Diversity.</title>
        <authorList>
            <person name="Kalkreuter E."/>
            <person name="Kautsar S.A."/>
            <person name="Yang D."/>
            <person name="Bader C.D."/>
            <person name="Teijaro C.N."/>
            <person name="Fluegel L."/>
            <person name="Davis C.M."/>
            <person name="Simpson J.R."/>
            <person name="Lauterbach L."/>
            <person name="Steele A.D."/>
            <person name="Gui C."/>
            <person name="Meng S."/>
            <person name="Li G."/>
            <person name="Viehrig K."/>
            <person name="Ye F."/>
            <person name="Su P."/>
            <person name="Kiefer A.F."/>
            <person name="Nichols A."/>
            <person name="Cepeda A.J."/>
            <person name="Yan W."/>
            <person name="Fan B."/>
            <person name="Jiang Y."/>
            <person name="Adhikari A."/>
            <person name="Zheng C.-J."/>
            <person name="Schuster L."/>
            <person name="Cowan T.M."/>
            <person name="Smanski M.J."/>
            <person name="Chevrette M.G."/>
            <person name="De Carvalho L.P.S."/>
            <person name="Shen B."/>
        </authorList>
    </citation>
    <scope>NUCLEOTIDE SEQUENCE [LARGE SCALE GENOMIC DNA]</scope>
    <source>
        <strain evidence="2 3">NPDC000632</strain>
    </source>
</reference>
<dbReference type="EMBL" id="JBEPCV010000034">
    <property type="protein sequence ID" value="MER6907652.1"/>
    <property type="molecule type" value="Genomic_DNA"/>
</dbReference>